<evidence type="ECO:0000259" key="17">
    <source>
        <dbReference type="PROSITE" id="PS51695"/>
    </source>
</evidence>
<evidence type="ECO:0000256" key="10">
    <source>
        <dbReference type="ARBA" id="ARBA00022825"/>
    </source>
</evidence>
<feature type="binding site" evidence="15">
    <location>
        <position position="598"/>
    </location>
    <ligand>
        <name>Ca(2+)</name>
        <dbReference type="ChEBI" id="CHEBI:29108"/>
    </ligand>
</feature>
<dbReference type="InterPro" id="IPR036852">
    <property type="entry name" value="Peptidase_S8/S53_dom_sf"/>
</dbReference>
<dbReference type="InterPro" id="IPR015366">
    <property type="entry name" value="S53_propep"/>
</dbReference>
<name>A0A067PS32_9AGAM</name>
<organism evidence="18 19">
    <name type="scientific">Jaapia argillacea MUCL 33604</name>
    <dbReference type="NCBI Taxonomy" id="933084"/>
    <lineage>
        <taxon>Eukaryota</taxon>
        <taxon>Fungi</taxon>
        <taxon>Dikarya</taxon>
        <taxon>Basidiomycota</taxon>
        <taxon>Agaricomycotina</taxon>
        <taxon>Agaricomycetes</taxon>
        <taxon>Agaricomycetidae</taxon>
        <taxon>Jaapiales</taxon>
        <taxon>Jaapiaceae</taxon>
        <taxon>Jaapia</taxon>
    </lineage>
</organism>
<keyword evidence="14" id="KW-0325">Glycoprotein</keyword>
<dbReference type="AlphaFoldDB" id="A0A067PS32"/>
<feature type="binding site" evidence="15">
    <location>
        <position position="599"/>
    </location>
    <ligand>
        <name>Ca(2+)</name>
        <dbReference type="ChEBI" id="CHEBI:29108"/>
    </ligand>
</feature>
<gene>
    <name evidence="18" type="ORF">JAAARDRAFT_60885</name>
</gene>
<dbReference type="PANTHER" id="PTHR14218:SF19">
    <property type="entry name" value="SERINE PROTEASE AORO, PUTATIVE (AFU_ORTHOLOGUE AFUA_6G10250)-RELATED"/>
    <property type="match status" value="1"/>
</dbReference>
<evidence type="ECO:0000256" key="3">
    <source>
        <dbReference type="ARBA" id="ARBA00004239"/>
    </source>
</evidence>
<keyword evidence="5" id="KW-0964">Secreted</keyword>
<keyword evidence="10 15" id="KW-0720">Serine protease</keyword>
<evidence type="ECO:0000256" key="7">
    <source>
        <dbReference type="ARBA" id="ARBA00022723"/>
    </source>
</evidence>
<reference evidence="19" key="1">
    <citation type="journal article" date="2014" name="Proc. Natl. Acad. Sci. U.S.A.">
        <title>Extensive sampling of basidiomycete genomes demonstrates inadequacy of the white-rot/brown-rot paradigm for wood decay fungi.</title>
        <authorList>
            <person name="Riley R."/>
            <person name="Salamov A.A."/>
            <person name="Brown D.W."/>
            <person name="Nagy L.G."/>
            <person name="Floudas D."/>
            <person name="Held B.W."/>
            <person name="Levasseur A."/>
            <person name="Lombard V."/>
            <person name="Morin E."/>
            <person name="Otillar R."/>
            <person name="Lindquist E.A."/>
            <person name="Sun H."/>
            <person name="LaButti K.M."/>
            <person name="Schmutz J."/>
            <person name="Jabbour D."/>
            <person name="Luo H."/>
            <person name="Baker S.E."/>
            <person name="Pisabarro A.G."/>
            <person name="Walton J.D."/>
            <person name="Blanchette R.A."/>
            <person name="Henrissat B."/>
            <person name="Martin F."/>
            <person name="Cullen D."/>
            <person name="Hibbett D.S."/>
            <person name="Grigoriev I.V."/>
        </authorList>
    </citation>
    <scope>NUCLEOTIDE SEQUENCE [LARGE SCALE GENOMIC DNA]</scope>
    <source>
        <strain evidence="19">MUCL 33604</strain>
    </source>
</reference>
<dbReference type="Pfam" id="PF09286">
    <property type="entry name" value="Pro-kuma_activ"/>
    <property type="match status" value="1"/>
</dbReference>
<evidence type="ECO:0000313" key="18">
    <source>
        <dbReference type="EMBL" id="KDQ54112.1"/>
    </source>
</evidence>
<dbReference type="SMART" id="SM00944">
    <property type="entry name" value="Pro-kuma_activ"/>
    <property type="match status" value="1"/>
</dbReference>
<dbReference type="PANTHER" id="PTHR14218">
    <property type="entry name" value="PROTEASE S8 TRIPEPTIDYL PEPTIDASE I CLN2"/>
    <property type="match status" value="1"/>
</dbReference>
<feature type="binding site" evidence="15">
    <location>
        <position position="617"/>
    </location>
    <ligand>
        <name>Ca(2+)</name>
        <dbReference type="ChEBI" id="CHEBI:29108"/>
    </ligand>
</feature>
<evidence type="ECO:0000256" key="12">
    <source>
        <dbReference type="ARBA" id="ARBA00023026"/>
    </source>
</evidence>
<dbReference type="GO" id="GO:0006508">
    <property type="term" value="P:proteolysis"/>
    <property type="evidence" value="ECO:0007669"/>
    <property type="project" value="UniProtKB-KW"/>
</dbReference>
<keyword evidence="19" id="KW-1185">Reference proteome</keyword>
<protein>
    <recommendedName>
        <fullName evidence="4">tripeptidyl-peptidase II</fullName>
        <ecNumber evidence="4">3.4.14.10</ecNumber>
    </recommendedName>
</protein>
<dbReference type="PROSITE" id="PS51695">
    <property type="entry name" value="SEDOLISIN"/>
    <property type="match status" value="1"/>
</dbReference>
<dbReference type="CDD" id="cd04056">
    <property type="entry name" value="Peptidases_S53"/>
    <property type="match status" value="1"/>
</dbReference>
<evidence type="ECO:0000256" key="13">
    <source>
        <dbReference type="ARBA" id="ARBA00023145"/>
    </source>
</evidence>
<sequence>MLIKHSFILAFLSAVGIAAASPSSSPLLSPHVVHERRGHTPAGWNRARKHDSGAVLPLRIGLTQSNMDKLEEFLMEVSDPESSKFGGHWSAGQVAKTFAPSKETVETVYEWLTSSGFDASRIRVTPTKTWIEVNATVEEAERLLKTEYHVFEHGTGKEHVACDTYSLPEHVTKHVDLITPTVHFNAIIKARSEASGGAAHIGNPGVGLHPKTTGKISTLLTELENCDQQITPICLRALYGLVYEPLATSKNSYGIVEYTPQAYLQTDLNMFFANFSPSLYGTSPKMVSIDGGFAQTDYQGFDYNGESDLDLQYGMNLVDPQPITLYQAGDMVEGASFNNFLDAIDGTFCTFEGGDDPYYDSVYPDPYGGGYTGPEDCGIVAPANVISTSYAYNEADLSPAYTARQCAEYAKLGLMGVTVLYSSGDYGVAGNGGLCLNPDGSQTLNGTMFNPSFPGTCPYITSVGATQVVSGHTVYEPESACMDVIYSGGGFSNYFAMPSYQKTVVESYLKNYPPPYPPTMWNATGMSRAFPDVSANGAWYVVAIDGEFELVFGTSASSPVTGSILTLVNDARLAVGKKPIGFINPTIYSPAFVGAFHDITNGTNPGCGTIGYETAPGWDPVTGLGTPNFPQLVARWLLLP</sequence>
<evidence type="ECO:0000256" key="5">
    <source>
        <dbReference type="ARBA" id="ARBA00022525"/>
    </source>
</evidence>
<dbReference type="SUPFAM" id="SSF54897">
    <property type="entry name" value="Protease propeptides/inhibitors"/>
    <property type="match status" value="1"/>
</dbReference>
<dbReference type="InParanoid" id="A0A067PS32"/>
<dbReference type="EMBL" id="KL197730">
    <property type="protein sequence ID" value="KDQ54112.1"/>
    <property type="molecule type" value="Genomic_DNA"/>
</dbReference>
<evidence type="ECO:0000256" key="15">
    <source>
        <dbReference type="PROSITE-ProRule" id="PRU01032"/>
    </source>
</evidence>
<feature type="domain" description="Peptidase S53" evidence="17">
    <location>
        <begin position="229"/>
        <end position="639"/>
    </location>
</feature>
<keyword evidence="6 15" id="KW-0645">Protease</keyword>
<dbReference type="SUPFAM" id="SSF52743">
    <property type="entry name" value="Subtilisin-like"/>
    <property type="match status" value="1"/>
</dbReference>
<dbReference type="STRING" id="933084.A0A067PS32"/>
<dbReference type="OrthoDB" id="409122at2759"/>
<dbReference type="HOGENOM" id="CLU_013783_4_0_1"/>
<accession>A0A067PS32</accession>
<dbReference type="GO" id="GO:0004252">
    <property type="term" value="F:serine-type endopeptidase activity"/>
    <property type="evidence" value="ECO:0007669"/>
    <property type="project" value="UniProtKB-UniRule"/>
</dbReference>
<feature type="active site" description="Charge relay system" evidence="15">
    <location>
        <position position="310"/>
    </location>
</feature>
<dbReference type="GO" id="GO:0005576">
    <property type="term" value="C:extracellular region"/>
    <property type="evidence" value="ECO:0007669"/>
    <property type="project" value="UniProtKB-SubCell"/>
</dbReference>
<evidence type="ECO:0000256" key="11">
    <source>
        <dbReference type="ARBA" id="ARBA00022837"/>
    </source>
</evidence>
<dbReference type="InterPro" id="IPR050819">
    <property type="entry name" value="Tripeptidyl-peptidase_I"/>
</dbReference>
<feature type="signal peptide" evidence="16">
    <location>
        <begin position="1"/>
        <end position="20"/>
    </location>
</feature>
<evidence type="ECO:0000256" key="4">
    <source>
        <dbReference type="ARBA" id="ARBA00012462"/>
    </source>
</evidence>
<proteinExistence type="predicted"/>
<dbReference type="Gene3D" id="3.40.50.200">
    <property type="entry name" value="Peptidase S8/S53 domain"/>
    <property type="match status" value="1"/>
</dbReference>
<evidence type="ECO:0000313" key="19">
    <source>
        <dbReference type="Proteomes" id="UP000027265"/>
    </source>
</evidence>
<dbReference type="InterPro" id="IPR030400">
    <property type="entry name" value="Sedolisin_dom"/>
</dbReference>
<evidence type="ECO:0000256" key="14">
    <source>
        <dbReference type="ARBA" id="ARBA00023180"/>
    </source>
</evidence>
<comment type="function">
    <text evidence="2">Secreted tripeptidyl-peptidase which degrades proteins at acidic pHs and is involved in virulence.</text>
</comment>
<comment type="subcellular location">
    <subcellularLocation>
        <location evidence="3">Secreted</location>
        <location evidence="3">Extracellular space</location>
    </subcellularLocation>
</comment>
<keyword evidence="12" id="KW-0843">Virulence</keyword>
<comment type="cofactor">
    <cofactor evidence="15">
        <name>Ca(2+)</name>
        <dbReference type="ChEBI" id="CHEBI:29108"/>
    </cofactor>
    <text evidence="15">Binds 1 Ca(2+) ion per subunit.</text>
</comment>
<evidence type="ECO:0000256" key="1">
    <source>
        <dbReference type="ARBA" id="ARBA00001910"/>
    </source>
</evidence>
<keyword evidence="11 15" id="KW-0106">Calcium</keyword>
<dbReference type="GO" id="GO:0046872">
    <property type="term" value="F:metal ion binding"/>
    <property type="evidence" value="ECO:0007669"/>
    <property type="project" value="UniProtKB-UniRule"/>
</dbReference>
<keyword evidence="13" id="KW-0865">Zymogen</keyword>
<keyword evidence="9 15" id="KW-0378">Hydrolase</keyword>
<dbReference type="GO" id="GO:0008240">
    <property type="term" value="F:tripeptidyl-peptidase activity"/>
    <property type="evidence" value="ECO:0007669"/>
    <property type="project" value="UniProtKB-EC"/>
</dbReference>
<keyword evidence="8 16" id="KW-0732">Signal</keyword>
<keyword evidence="7 15" id="KW-0479">Metal-binding</keyword>
<feature type="active site" description="Charge relay system" evidence="15">
    <location>
        <position position="555"/>
    </location>
</feature>
<dbReference type="MEROPS" id="S53.007"/>
<dbReference type="CDD" id="cd11377">
    <property type="entry name" value="Pro-peptidase_S53"/>
    <property type="match status" value="1"/>
</dbReference>
<feature type="active site" description="Charge relay system" evidence="15">
    <location>
        <position position="306"/>
    </location>
</feature>
<dbReference type="FunFam" id="3.40.50.200:FF:000015">
    <property type="entry name" value="Tripeptidyl peptidase A"/>
    <property type="match status" value="1"/>
</dbReference>
<evidence type="ECO:0000256" key="6">
    <source>
        <dbReference type="ARBA" id="ARBA00022670"/>
    </source>
</evidence>
<feature type="chain" id="PRO_5001643417" description="tripeptidyl-peptidase II" evidence="16">
    <location>
        <begin position="21"/>
        <end position="640"/>
    </location>
</feature>
<dbReference type="EC" id="3.4.14.10" evidence="4"/>
<feature type="binding site" evidence="15">
    <location>
        <position position="619"/>
    </location>
    <ligand>
        <name>Ca(2+)</name>
        <dbReference type="ChEBI" id="CHEBI:29108"/>
    </ligand>
</feature>
<comment type="catalytic activity">
    <reaction evidence="1">
        <text>Release of an N-terminal tripeptide from a polypeptide.</text>
        <dbReference type="EC" id="3.4.14.10"/>
    </reaction>
</comment>
<evidence type="ECO:0000256" key="16">
    <source>
        <dbReference type="SAM" id="SignalP"/>
    </source>
</evidence>
<dbReference type="Proteomes" id="UP000027265">
    <property type="component" value="Unassembled WGS sequence"/>
</dbReference>
<evidence type="ECO:0000256" key="9">
    <source>
        <dbReference type="ARBA" id="ARBA00022801"/>
    </source>
</evidence>
<evidence type="ECO:0000256" key="2">
    <source>
        <dbReference type="ARBA" id="ARBA00002451"/>
    </source>
</evidence>
<evidence type="ECO:0000256" key="8">
    <source>
        <dbReference type="ARBA" id="ARBA00022729"/>
    </source>
</evidence>